<dbReference type="Proteomes" id="UP000215086">
    <property type="component" value="Chromosome"/>
</dbReference>
<name>A0A286RGH8_9BACT</name>
<evidence type="ECO:0000313" key="2">
    <source>
        <dbReference type="Proteomes" id="UP000215086"/>
    </source>
</evidence>
<sequence>MKGWGWSDCRAARGLCRPSPEFGWLINRQQIAILVEKPVFGDNKPPE</sequence>
<dbReference type="AlphaFoldDB" id="A0A286RGH8"/>
<dbReference type="EMBL" id="CP018477">
    <property type="protein sequence ID" value="ASV75046.1"/>
    <property type="molecule type" value="Genomic_DNA"/>
</dbReference>
<dbReference type="KEGG" id="ttf:THTE_2444"/>
<accession>A0A286RGH8</accession>
<evidence type="ECO:0000313" key="1">
    <source>
        <dbReference type="EMBL" id="ASV75046.1"/>
    </source>
</evidence>
<organism evidence="1 2">
    <name type="scientific">Thermogutta terrifontis</name>
    <dbReference type="NCBI Taxonomy" id="1331910"/>
    <lineage>
        <taxon>Bacteria</taxon>
        <taxon>Pseudomonadati</taxon>
        <taxon>Planctomycetota</taxon>
        <taxon>Planctomycetia</taxon>
        <taxon>Pirellulales</taxon>
        <taxon>Thermoguttaceae</taxon>
        <taxon>Thermogutta</taxon>
    </lineage>
</organism>
<proteinExistence type="predicted"/>
<keyword evidence="2" id="KW-1185">Reference proteome</keyword>
<gene>
    <name evidence="1" type="ORF">THTE_2444</name>
</gene>
<protein>
    <submittedName>
        <fullName evidence="1">Uncharacterized protein</fullName>
    </submittedName>
</protein>
<reference evidence="1 2" key="1">
    <citation type="journal article" name="Front. Microbiol.">
        <title>Sugar Metabolism of the First Thermophilic Planctomycete Thermogutta terrifontis: Comparative Genomic and Transcriptomic Approaches.</title>
        <authorList>
            <person name="Elcheninov A.G."/>
            <person name="Menzel P."/>
            <person name="Gudbergsdottir S.R."/>
            <person name="Slesarev A.I."/>
            <person name="Kadnikov V.V."/>
            <person name="Krogh A."/>
            <person name="Bonch-Osmolovskaya E.A."/>
            <person name="Peng X."/>
            <person name="Kublanov I.V."/>
        </authorList>
    </citation>
    <scope>NUCLEOTIDE SEQUENCE [LARGE SCALE GENOMIC DNA]</scope>
    <source>
        <strain evidence="1 2">R1</strain>
    </source>
</reference>